<name>A0A5B7H8N6_PORTR</name>
<dbReference type="EMBL" id="VSRR010024472">
    <property type="protein sequence ID" value="MPC66219.1"/>
    <property type="molecule type" value="Genomic_DNA"/>
</dbReference>
<proteinExistence type="predicted"/>
<protein>
    <recommendedName>
        <fullName evidence="5">Pro-corazonin</fullName>
    </recommendedName>
</protein>
<feature type="signal peptide" evidence="2">
    <location>
        <begin position="1"/>
        <end position="22"/>
    </location>
</feature>
<feature type="region of interest" description="Disordered" evidence="1">
    <location>
        <begin position="24"/>
        <end position="44"/>
    </location>
</feature>
<dbReference type="Proteomes" id="UP000324222">
    <property type="component" value="Unassembled WGS sequence"/>
</dbReference>
<accession>A0A5B7H8N6</accession>
<evidence type="ECO:0000313" key="4">
    <source>
        <dbReference type="Proteomes" id="UP000324222"/>
    </source>
</evidence>
<comment type="caution">
    <text evidence="3">The sequence shown here is derived from an EMBL/GenBank/DDBJ whole genome shotgun (WGS) entry which is preliminary data.</text>
</comment>
<keyword evidence="2" id="KW-0732">Signal</keyword>
<reference evidence="3 4" key="1">
    <citation type="submission" date="2019-05" db="EMBL/GenBank/DDBJ databases">
        <title>Another draft genome of Portunus trituberculatus and its Hox gene families provides insights of decapod evolution.</title>
        <authorList>
            <person name="Jeong J.-H."/>
            <person name="Song I."/>
            <person name="Kim S."/>
            <person name="Choi T."/>
            <person name="Kim D."/>
            <person name="Ryu S."/>
            <person name="Kim W."/>
        </authorList>
    </citation>
    <scope>NUCLEOTIDE SEQUENCE [LARGE SCALE GENOMIC DNA]</scope>
    <source>
        <tissue evidence="3">Muscle</tissue>
    </source>
</reference>
<evidence type="ECO:0000256" key="2">
    <source>
        <dbReference type="SAM" id="SignalP"/>
    </source>
</evidence>
<dbReference type="AlphaFoldDB" id="A0A5B7H8N6"/>
<sequence length="100" mass="11061">MKVVVTLLVVAVVVQLYRNSYSTWPDKGKRGTRRRGSIKSEIEEGPELAATLRDAPAASHHCRGSVRPELPLCKGVLAAPPEHHVSAHRHKHELLPIFAE</sequence>
<evidence type="ECO:0000256" key="1">
    <source>
        <dbReference type="SAM" id="MobiDB-lite"/>
    </source>
</evidence>
<keyword evidence="4" id="KW-1185">Reference proteome</keyword>
<evidence type="ECO:0000313" key="3">
    <source>
        <dbReference type="EMBL" id="MPC66219.1"/>
    </source>
</evidence>
<gene>
    <name evidence="3" type="ORF">E2C01_060366</name>
</gene>
<organism evidence="3 4">
    <name type="scientific">Portunus trituberculatus</name>
    <name type="common">Swimming crab</name>
    <name type="synonym">Neptunus trituberculatus</name>
    <dbReference type="NCBI Taxonomy" id="210409"/>
    <lineage>
        <taxon>Eukaryota</taxon>
        <taxon>Metazoa</taxon>
        <taxon>Ecdysozoa</taxon>
        <taxon>Arthropoda</taxon>
        <taxon>Crustacea</taxon>
        <taxon>Multicrustacea</taxon>
        <taxon>Malacostraca</taxon>
        <taxon>Eumalacostraca</taxon>
        <taxon>Eucarida</taxon>
        <taxon>Decapoda</taxon>
        <taxon>Pleocyemata</taxon>
        <taxon>Brachyura</taxon>
        <taxon>Eubrachyura</taxon>
        <taxon>Portunoidea</taxon>
        <taxon>Portunidae</taxon>
        <taxon>Portuninae</taxon>
        <taxon>Portunus</taxon>
    </lineage>
</organism>
<feature type="chain" id="PRO_5022992795" description="Pro-corazonin" evidence="2">
    <location>
        <begin position="23"/>
        <end position="100"/>
    </location>
</feature>
<evidence type="ECO:0008006" key="5">
    <source>
        <dbReference type="Google" id="ProtNLM"/>
    </source>
</evidence>